<dbReference type="GO" id="GO:0008926">
    <property type="term" value="F:mannitol-1-phosphate 5-dehydrogenase activity"/>
    <property type="evidence" value="ECO:0007669"/>
    <property type="project" value="UniProtKB-EC"/>
</dbReference>
<evidence type="ECO:0000256" key="2">
    <source>
        <dbReference type="ARBA" id="ARBA00023027"/>
    </source>
</evidence>
<dbReference type="Proteomes" id="UP000593943">
    <property type="component" value="Chromosome"/>
</dbReference>
<evidence type="ECO:0000256" key="3">
    <source>
        <dbReference type="ARBA" id="ARBA00048615"/>
    </source>
</evidence>
<comment type="catalytic activity">
    <reaction evidence="3">
        <text>D-mannitol 1-phosphate + NAD(+) = beta-D-fructose 6-phosphate + NADH + H(+)</text>
        <dbReference type="Rhea" id="RHEA:19661"/>
        <dbReference type="ChEBI" id="CHEBI:15378"/>
        <dbReference type="ChEBI" id="CHEBI:57540"/>
        <dbReference type="ChEBI" id="CHEBI:57634"/>
        <dbReference type="ChEBI" id="CHEBI:57945"/>
        <dbReference type="ChEBI" id="CHEBI:61381"/>
        <dbReference type="EC" id="1.1.1.17"/>
    </reaction>
</comment>
<dbReference type="PANTHER" id="PTHR30524">
    <property type="entry name" value="MANNITOL-1-PHOSPHATE 5-DEHYDROGENASE"/>
    <property type="match status" value="1"/>
</dbReference>
<dbReference type="PRINTS" id="PR00084">
    <property type="entry name" value="MTLDHDRGNASE"/>
</dbReference>
<protein>
    <submittedName>
        <fullName evidence="6">Mannitol dehydrogenase</fullName>
    </submittedName>
    <submittedName>
        <fullName evidence="7">Tagaturonate reductase</fullName>
        <ecNumber evidence="7">1.1.1.58</ecNumber>
    </submittedName>
</protein>
<dbReference type="Pfam" id="PF01232">
    <property type="entry name" value="Mannitol_dh"/>
    <property type="match status" value="1"/>
</dbReference>
<organism evidence="6 8">
    <name type="scientific">Bifidobacterium eulemuris</name>
    <dbReference type="NCBI Taxonomy" id="1765219"/>
    <lineage>
        <taxon>Bacteria</taxon>
        <taxon>Bacillati</taxon>
        <taxon>Actinomycetota</taxon>
        <taxon>Actinomycetes</taxon>
        <taxon>Bifidobacteriales</taxon>
        <taxon>Bifidobacteriaceae</taxon>
        <taxon>Bifidobacterium</taxon>
    </lineage>
</organism>
<dbReference type="EMBL" id="CP062938">
    <property type="protein sequence ID" value="QOL33044.1"/>
    <property type="molecule type" value="Genomic_DNA"/>
</dbReference>
<dbReference type="OrthoDB" id="271711at2"/>
<dbReference type="EMBL" id="MWWZ01000008">
    <property type="protein sequence ID" value="OZG67488.1"/>
    <property type="molecule type" value="Genomic_DNA"/>
</dbReference>
<reference evidence="7 9" key="2">
    <citation type="submission" date="2020-10" db="EMBL/GenBank/DDBJ databases">
        <title>Genome sequencing of Bifidobacterium eulemuris_DSMZ_100216.</title>
        <authorList>
            <person name="Kim J."/>
        </authorList>
    </citation>
    <scope>NUCLEOTIDE SEQUENCE [LARGE SCALE GENOMIC DNA]</scope>
    <source>
        <strain evidence="7 9">DSM 100216</strain>
    </source>
</reference>
<dbReference type="GO" id="GO:0009026">
    <property type="term" value="F:tagaturonate reductase activity"/>
    <property type="evidence" value="ECO:0007669"/>
    <property type="project" value="UniProtKB-EC"/>
</dbReference>
<evidence type="ECO:0000313" key="7">
    <source>
        <dbReference type="EMBL" id="QOL33044.1"/>
    </source>
</evidence>
<dbReference type="SUPFAM" id="SSF48179">
    <property type="entry name" value="6-phosphogluconate dehydrogenase C-terminal domain-like"/>
    <property type="match status" value="1"/>
</dbReference>
<evidence type="ECO:0000259" key="5">
    <source>
        <dbReference type="Pfam" id="PF08125"/>
    </source>
</evidence>
<dbReference type="EC" id="1.1.1.58" evidence="7"/>
<dbReference type="InterPro" id="IPR013131">
    <property type="entry name" value="Mannitol_DH_N"/>
</dbReference>
<evidence type="ECO:0000313" key="9">
    <source>
        <dbReference type="Proteomes" id="UP000593943"/>
    </source>
</evidence>
<evidence type="ECO:0000256" key="1">
    <source>
        <dbReference type="ARBA" id="ARBA00023002"/>
    </source>
</evidence>
<dbReference type="RefSeq" id="WP_094637119.1">
    <property type="nucleotide sequence ID" value="NZ_CP062938.1"/>
</dbReference>
<dbReference type="InterPro" id="IPR036291">
    <property type="entry name" value="NAD(P)-bd_dom_sf"/>
</dbReference>
<feature type="domain" description="Mannitol dehydrogenase N-terminal" evidence="4">
    <location>
        <begin position="25"/>
        <end position="255"/>
    </location>
</feature>
<dbReference type="GO" id="GO:0005829">
    <property type="term" value="C:cytosol"/>
    <property type="evidence" value="ECO:0007669"/>
    <property type="project" value="TreeGrafter"/>
</dbReference>
<name>A0A261G7V8_9BIFI</name>
<dbReference type="InterPro" id="IPR013328">
    <property type="entry name" value="6PGD_dom2"/>
</dbReference>
<proteinExistence type="predicted"/>
<dbReference type="PANTHER" id="PTHR30524:SF0">
    <property type="entry name" value="ALTRONATE OXIDOREDUCTASE-RELATED"/>
    <property type="match status" value="1"/>
</dbReference>
<keyword evidence="1 7" id="KW-0560">Oxidoreductase</keyword>
<dbReference type="InterPro" id="IPR000669">
    <property type="entry name" value="Mannitol_DH"/>
</dbReference>
<dbReference type="Gene3D" id="1.10.1040.10">
    <property type="entry name" value="N-(1-d-carboxylethyl)-l-norvaline Dehydrogenase, domain 2"/>
    <property type="match status" value="1"/>
</dbReference>
<accession>A0A261G7V8</accession>
<dbReference type="AlphaFoldDB" id="A0A261G7V8"/>
<dbReference type="SUPFAM" id="SSF51735">
    <property type="entry name" value="NAD(P)-binding Rossmann-fold domains"/>
    <property type="match status" value="1"/>
</dbReference>
<dbReference type="Gene3D" id="3.40.50.720">
    <property type="entry name" value="NAD(P)-binding Rossmann-like Domain"/>
    <property type="match status" value="1"/>
</dbReference>
<dbReference type="KEGG" id="beu:BE0216_11815"/>
<keyword evidence="2" id="KW-0520">NAD</keyword>
<feature type="domain" description="Mannitol dehydrogenase C-terminal" evidence="5">
    <location>
        <begin position="281"/>
        <end position="468"/>
    </location>
</feature>
<evidence type="ECO:0000313" key="6">
    <source>
        <dbReference type="EMBL" id="OZG67488.1"/>
    </source>
</evidence>
<dbReference type="InterPro" id="IPR008927">
    <property type="entry name" value="6-PGluconate_DH-like_C_sf"/>
</dbReference>
<dbReference type="Pfam" id="PF08125">
    <property type="entry name" value="Mannitol_dh_C"/>
    <property type="match status" value="1"/>
</dbReference>
<dbReference type="Proteomes" id="UP000216057">
    <property type="component" value="Unassembled WGS sequence"/>
</dbReference>
<reference evidence="6 8" key="1">
    <citation type="journal article" date="2017" name="BMC Genomics">
        <title>Comparative genomic and phylogenomic analyses of the Bifidobacteriaceae family.</title>
        <authorList>
            <person name="Lugli G.A."/>
            <person name="Milani C."/>
            <person name="Turroni F."/>
            <person name="Duranti S."/>
            <person name="Mancabelli L."/>
            <person name="Mangifesta M."/>
            <person name="Ferrario C."/>
            <person name="Modesto M."/>
            <person name="Mattarelli P."/>
            <person name="Jiri K."/>
            <person name="van Sinderen D."/>
            <person name="Ventura M."/>
        </authorList>
    </citation>
    <scope>NUCLEOTIDE SEQUENCE [LARGE SCALE GENOMIC DNA]</scope>
    <source>
        <strain evidence="6 8">DSM 100216</strain>
    </source>
</reference>
<keyword evidence="9" id="KW-1185">Reference proteome</keyword>
<dbReference type="GO" id="GO:0019592">
    <property type="term" value="P:mannitol catabolic process"/>
    <property type="evidence" value="ECO:0007669"/>
    <property type="project" value="TreeGrafter"/>
</dbReference>
<dbReference type="InterPro" id="IPR013118">
    <property type="entry name" value="Mannitol_DH_C"/>
</dbReference>
<dbReference type="NCBIfam" id="NF002969">
    <property type="entry name" value="PRK03643.1"/>
    <property type="match status" value="1"/>
</dbReference>
<sequence>MEPINAGMALERGLTTARAADRPIKVVQFGEGNFLRAFVDWIIQRLNDEGLFDGNVAIVQPLERGRVKELEAQDRLYTVMLEGIKDGREVRSRELIDSIGATVDMYEDWEGYLALADNPDLKIVVSNTTEAGIALSDEDAPDAKPPKSYPAKLAQLLKRRYDRGLGGLLIIPCELIEDNGPALKRCLTDTARRFGWSEDFVDWLERENTFVSTLVDRIVPGYPRDNAEALWEELGYRDDNMVKAEPFALWVIAGDAESQATVERLLPAKRLGIDLVTCDQVRPYRERKVFLLNGPHTTMAQVARLAGLGSVGEVMDDDELRSFIEREMREEIIPVLTLPEDELEGFADAVLERFRNPFVKHSLDSIALNSVAKFTARLLPIVHRNVEQGRGVPRRVALALAALIASYARLAPVEVAVADVDDVTTRLAGATAERDSVVRALADTALWGEDLTAIDGLADLVADDVETIAAGGIRTLIAPLA</sequence>
<evidence type="ECO:0000313" key="8">
    <source>
        <dbReference type="Proteomes" id="UP000216057"/>
    </source>
</evidence>
<evidence type="ECO:0000259" key="4">
    <source>
        <dbReference type="Pfam" id="PF01232"/>
    </source>
</evidence>
<gene>
    <name evidence="7" type="ORF">BE0216_11815</name>
    <name evidence="6" type="ORF">BEUL_1579</name>
</gene>